<evidence type="ECO:0000313" key="3">
    <source>
        <dbReference type="Proteomes" id="UP000181942"/>
    </source>
</evidence>
<evidence type="ECO:0000259" key="1">
    <source>
        <dbReference type="Pfam" id="PF07883"/>
    </source>
</evidence>
<dbReference type="InterPro" id="IPR014710">
    <property type="entry name" value="RmlC-like_jellyroll"/>
</dbReference>
<protein>
    <submittedName>
        <fullName evidence="2">Cupin domain-containing protein</fullName>
    </submittedName>
</protein>
<dbReference type="SUPFAM" id="SSF51182">
    <property type="entry name" value="RmlC-like cupins"/>
    <property type="match status" value="1"/>
</dbReference>
<evidence type="ECO:0000313" key="2">
    <source>
        <dbReference type="EMBL" id="SFG04745.1"/>
    </source>
</evidence>
<dbReference type="AlphaFoldDB" id="A0A1I2NL75"/>
<dbReference type="EMBL" id="FONR01000015">
    <property type="protein sequence ID" value="SFG04745.1"/>
    <property type="molecule type" value="Genomic_DNA"/>
</dbReference>
<gene>
    <name evidence="2" type="ORF">SAMN02787118_11550</name>
</gene>
<organism evidence="2 3">
    <name type="scientific">Streptomyces mirabilis</name>
    <dbReference type="NCBI Taxonomy" id="68239"/>
    <lineage>
        <taxon>Bacteria</taxon>
        <taxon>Bacillati</taxon>
        <taxon>Actinomycetota</taxon>
        <taxon>Actinomycetes</taxon>
        <taxon>Kitasatosporales</taxon>
        <taxon>Streptomycetaceae</taxon>
        <taxon>Streptomyces</taxon>
    </lineage>
</organism>
<dbReference type="OrthoDB" id="129561at2"/>
<sequence length="154" mass="16008">MTREVSAVRAVLRTGVTGAAVVGLSAMSLVAGTAYATPSGPGVTATVLYQATVGNTDYTLREITIPPGQSTGWHYHDGPLYGFVKKGTLSHFDATCAQDGTYPAGRTITEPPGPAHVHIGRNEGSVPVVLDVLYVLPHGSPFSEDAPNPGCDFQ</sequence>
<proteinExistence type="predicted"/>
<feature type="domain" description="Cupin type-2" evidence="1">
    <location>
        <begin position="63"/>
        <end position="130"/>
    </location>
</feature>
<name>A0A1I2NL75_9ACTN</name>
<dbReference type="Proteomes" id="UP000181942">
    <property type="component" value="Unassembled WGS sequence"/>
</dbReference>
<dbReference type="Gene3D" id="2.60.120.10">
    <property type="entry name" value="Jelly Rolls"/>
    <property type="match status" value="1"/>
</dbReference>
<dbReference type="InterPro" id="IPR013096">
    <property type="entry name" value="Cupin_2"/>
</dbReference>
<dbReference type="RefSeq" id="WP_075030984.1">
    <property type="nucleotide sequence ID" value="NZ_FONR01000015.1"/>
</dbReference>
<reference evidence="2 3" key="1">
    <citation type="submission" date="2016-10" db="EMBL/GenBank/DDBJ databases">
        <authorList>
            <person name="de Groot N.N."/>
        </authorList>
    </citation>
    <scope>NUCLEOTIDE SEQUENCE [LARGE SCALE GENOMIC DNA]</scope>
    <source>
        <strain evidence="2 3">OK461</strain>
    </source>
</reference>
<accession>A0A1I2NL75</accession>
<dbReference type="InterPro" id="IPR011051">
    <property type="entry name" value="RmlC_Cupin_sf"/>
</dbReference>
<dbReference type="Pfam" id="PF07883">
    <property type="entry name" value="Cupin_2"/>
    <property type="match status" value="1"/>
</dbReference>